<evidence type="ECO:0000313" key="1">
    <source>
        <dbReference type="EMBL" id="AZI44674.1"/>
    </source>
</evidence>
<dbReference type="Pfam" id="PF05138">
    <property type="entry name" value="PaaA_PaaC"/>
    <property type="match status" value="1"/>
</dbReference>
<dbReference type="InterPro" id="IPR052703">
    <property type="entry name" value="Aromatic_CoA_ox/epox"/>
</dbReference>
<keyword evidence="2" id="KW-1185">Reference proteome</keyword>
<dbReference type="PANTHER" id="PTHR30458">
    <property type="entry name" value="PHENYLACETIC ACID DEGRADATION PROTEIN PAA"/>
    <property type="match status" value="1"/>
</dbReference>
<dbReference type="PANTHER" id="PTHR30458:SF2">
    <property type="entry name" value="1,2-PHENYLACETYL-COA EPOXIDASE, SUBUNIT A"/>
    <property type="match status" value="1"/>
</dbReference>
<name>A0A3G8YQ07_9DEIO</name>
<proteinExistence type="predicted"/>
<dbReference type="Gene3D" id="1.20.1260.10">
    <property type="match status" value="1"/>
</dbReference>
<protein>
    <submittedName>
        <fullName evidence="1">1,2-phenylacetyl-CoA epoxidase subunit A</fullName>
    </submittedName>
</protein>
<gene>
    <name evidence="1" type="primary">paaG</name>
    <name evidence="1" type="ORF">EHF33_17410</name>
</gene>
<dbReference type="GO" id="GO:0097266">
    <property type="term" value="F:phenylacetyl-CoA 1,2-epoxidase activity"/>
    <property type="evidence" value="ECO:0007669"/>
    <property type="project" value="InterPro"/>
</dbReference>
<dbReference type="InterPro" id="IPR007814">
    <property type="entry name" value="PaaA_PaaC"/>
</dbReference>
<geneLocation type="plasmid" evidence="1 2">
    <name>unnamed1</name>
</geneLocation>
<reference evidence="1 2" key="1">
    <citation type="submission" date="2018-11" db="EMBL/GenBank/DDBJ databases">
        <title>Deinococcus shelandsis sp. nov., isolated from South Shetland Islands soil of Antarctica.</title>
        <authorList>
            <person name="Tian J."/>
        </authorList>
    </citation>
    <scope>NUCLEOTIDE SEQUENCE [LARGE SCALE GENOMIC DNA]</scope>
    <source>
        <strain evidence="1 2">S14-83T</strain>
        <plasmid evidence="1 2">unnamed1</plasmid>
    </source>
</reference>
<dbReference type="KEGG" id="dph:EHF33_17410"/>
<dbReference type="InterPro" id="IPR011881">
    <property type="entry name" value="PaaA"/>
</dbReference>
<dbReference type="SUPFAM" id="SSF47240">
    <property type="entry name" value="Ferritin-like"/>
    <property type="match status" value="1"/>
</dbReference>
<sequence>MTATLKIQANTDQHTETAEQHAAFEARIAGGEKIEPGDWMPAEYRRQLIRMISQHAHSEVVGMLPEGEWISRAPSLRRKLILMAKVQDEAGHGQYLYHAAETLGATREEMVDALLSGKAKYSSIFNYPTQSWADVGMIGWLVDGAAIKNQTMLAGCSYGPYSRAMVRICSEETFHHKQGKEMIVQYAAGTPEQRALAQDALTRWWWPSVMMLGPHDKDSTNSGVMSNWGIKTKSNDQVRQEYLNEHVPELLELGLTLPDADLHQDADGNWIHGPINWDEFWDVVKGKTGLNKERLATRNAAHDDGAWVREAMLAYGNRLRAQAAD</sequence>
<dbReference type="OrthoDB" id="5292502at2"/>
<dbReference type="Proteomes" id="UP000276417">
    <property type="component" value="Plasmid unnamed1"/>
</dbReference>
<dbReference type="NCBIfam" id="TIGR02156">
    <property type="entry name" value="PA_CoA_Oxy1"/>
    <property type="match status" value="1"/>
</dbReference>
<dbReference type="EMBL" id="CP034185">
    <property type="protein sequence ID" value="AZI44674.1"/>
    <property type="molecule type" value="Genomic_DNA"/>
</dbReference>
<dbReference type="InterPro" id="IPR009078">
    <property type="entry name" value="Ferritin-like_SF"/>
</dbReference>
<dbReference type="GO" id="GO:0005829">
    <property type="term" value="C:cytosol"/>
    <property type="evidence" value="ECO:0007669"/>
    <property type="project" value="TreeGrafter"/>
</dbReference>
<evidence type="ECO:0000313" key="2">
    <source>
        <dbReference type="Proteomes" id="UP000276417"/>
    </source>
</evidence>
<organism evidence="1 2">
    <name type="scientific">Deinococcus psychrotolerans</name>
    <dbReference type="NCBI Taxonomy" id="2489213"/>
    <lineage>
        <taxon>Bacteria</taxon>
        <taxon>Thermotogati</taxon>
        <taxon>Deinococcota</taxon>
        <taxon>Deinococci</taxon>
        <taxon>Deinococcales</taxon>
        <taxon>Deinococcaceae</taxon>
        <taxon>Deinococcus</taxon>
    </lineage>
</organism>
<keyword evidence="1" id="KW-0614">Plasmid</keyword>
<dbReference type="RefSeq" id="WP_124874542.1">
    <property type="nucleotide sequence ID" value="NZ_CP034185.1"/>
</dbReference>
<dbReference type="GO" id="GO:0010124">
    <property type="term" value="P:phenylacetate catabolic process"/>
    <property type="evidence" value="ECO:0007669"/>
    <property type="project" value="InterPro"/>
</dbReference>
<dbReference type="InterPro" id="IPR012347">
    <property type="entry name" value="Ferritin-like"/>
</dbReference>
<accession>A0A3G8YQ07</accession>
<dbReference type="AlphaFoldDB" id="A0A3G8YQ07"/>